<accession>A0A7S2U9S9</accession>
<evidence type="ECO:0000313" key="1">
    <source>
        <dbReference type="EMBL" id="CAD9813108.1"/>
    </source>
</evidence>
<name>A0A7S2U9S9_9STRA</name>
<protein>
    <submittedName>
        <fullName evidence="1">Uncharacterized protein</fullName>
    </submittedName>
</protein>
<dbReference type="AlphaFoldDB" id="A0A7S2U9S9"/>
<gene>
    <name evidence="1" type="ORF">ASEP1449_LOCUS4933</name>
</gene>
<reference evidence="1" key="1">
    <citation type="submission" date="2021-01" db="EMBL/GenBank/DDBJ databases">
        <authorList>
            <person name="Corre E."/>
            <person name="Pelletier E."/>
            <person name="Niang G."/>
            <person name="Scheremetjew M."/>
            <person name="Finn R."/>
            <person name="Kale V."/>
            <person name="Holt S."/>
            <person name="Cochrane G."/>
            <person name="Meng A."/>
            <person name="Brown T."/>
            <person name="Cohen L."/>
        </authorList>
    </citation>
    <scope>NUCLEOTIDE SEQUENCE</scope>
    <source>
        <strain evidence="1">CCMP2084</strain>
    </source>
</reference>
<sequence>MPPSQFEDKEIDASMNFLLWLACCPFTVGAVPYKTTLMLDGEEVNKTDVNLCGKTVSRRPYGELGSVDKSNCLCCYSVTSGLGEIAPGCGCDEQKVDEIVSDLKQRMKGRGDTGQIARAEEQLDKIAQLEAKVDLILDHLNIPQPNEMNRNLA</sequence>
<organism evidence="1">
    <name type="scientific">Attheya septentrionalis</name>
    <dbReference type="NCBI Taxonomy" id="420275"/>
    <lineage>
        <taxon>Eukaryota</taxon>
        <taxon>Sar</taxon>
        <taxon>Stramenopiles</taxon>
        <taxon>Ochrophyta</taxon>
        <taxon>Bacillariophyta</taxon>
        <taxon>Coscinodiscophyceae</taxon>
        <taxon>Chaetocerotophycidae</taxon>
        <taxon>Chaetocerotales</taxon>
        <taxon>Attheyaceae</taxon>
        <taxon>Attheya</taxon>
    </lineage>
</organism>
<proteinExistence type="predicted"/>
<dbReference type="EMBL" id="HBHQ01007332">
    <property type="protein sequence ID" value="CAD9813108.1"/>
    <property type="molecule type" value="Transcribed_RNA"/>
</dbReference>